<accession>A0A6I9U6T5</accession>
<proteinExistence type="inferred from homology"/>
<keyword evidence="2" id="KW-1185">Reference proteome</keyword>
<dbReference type="InParanoid" id="A0A6I9U6T5"/>
<gene>
    <name evidence="3" type="primary">LOC105173007</name>
</gene>
<organism evidence="2 3">
    <name type="scientific">Sesamum indicum</name>
    <name type="common">Oriental sesame</name>
    <name type="synonym">Sesamum orientale</name>
    <dbReference type="NCBI Taxonomy" id="4182"/>
    <lineage>
        <taxon>Eukaryota</taxon>
        <taxon>Viridiplantae</taxon>
        <taxon>Streptophyta</taxon>
        <taxon>Embryophyta</taxon>
        <taxon>Tracheophyta</taxon>
        <taxon>Spermatophyta</taxon>
        <taxon>Magnoliopsida</taxon>
        <taxon>eudicotyledons</taxon>
        <taxon>Gunneridae</taxon>
        <taxon>Pentapetalae</taxon>
        <taxon>asterids</taxon>
        <taxon>lamiids</taxon>
        <taxon>Lamiales</taxon>
        <taxon>Pedaliaceae</taxon>
        <taxon>Sesamum</taxon>
    </lineage>
</organism>
<dbReference type="KEGG" id="sind:105173007"/>
<dbReference type="AlphaFoldDB" id="A0A6I9U6T5"/>
<reference evidence="3" key="1">
    <citation type="submission" date="2025-08" db="UniProtKB">
        <authorList>
            <consortium name="RefSeq"/>
        </authorList>
    </citation>
    <scope>IDENTIFICATION</scope>
</reference>
<evidence type="ECO:0000313" key="2">
    <source>
        <dbReference type="Proteomes" id="UP000504604"/>
    </source>
</evidence>
<evidence type="ECO:0000256" key="1">
    <source>
        <dbReference type="ARBA" id="ARBA00006974"/>
    </source>
</evidence>
<dbReference type="InterPro" id="IPR003676">
    <property type="entry name" value="SAUR_fam"/>
</dbReference>
<dbReference type="OrthoDB" id="1936278at2759"/>
<dbReference type="Proteomes" id="UP000504604">
    <property type="component" value="Linkage group LG10"/>
</dbReference>
<dbReference type="PANTHER" id="PTHR31175">
    <property type="entry name" value="AUXIN-RESPONSIVE FAMILY PROTEIN"/>
    <property type="match status" value="1"/>
</dbReference>
<dbReference type="RefSeq" id="XP_011092944.1">
    <property type="nucleotide sequence ID" value="XM_011094642.2"/>
</dbReference>
<comment type="similarity">
    <text evidence="1">Belongs to the ARG7 family.</text>
</comment>
<sequence>MMMISPRKLIQMARKWQREAALGRKRISIPRKVEEVGTSDQSDSLELAEKGHFVMYTTDKVRFVFPIAYLNSLIFRELFRLSEEEFGLPGDGSITLPCDSQFMVYVNSLMQKKAAKDVEKALILSIAASRCSSSHYLHQQQTIQHMPLCGC</sequence>
<protein>
    <submittedName>
        <fullName evidence="3">Auxin-responsive protein SAUR67-like</fullName>
    </submittedName>
</protein>
<dbReference type="Gramene" id="SIN_1002287.t">
    <property type="protein sequence ID" value="SIN_1002287.t.cds1"/>
    <property type="gene ID" value="SIN_1002287"/>
</dbReference>
<dbReference type="GO" id="GO:0009733">
    <property type="term" value="P:response to auxin"/>
    <property type="evidence" value="ECO:0007669"/>
    <property type="project" value="InterPro"/>
</dbReference>
<name>A0A6I9U6T5_SESIN</name>
<dbReference type="GeneID" id="105173007"/>
<evidence type="ECO:0000313" key="3">
    <source>
        <dbReference type="RefSeq" id="XP_011092944.1"/>
    </source>
</evidence>
<dbReference type="Pfam" id="PF02519">
    <property type="entry name" value="Auxin_inducible"/>
    <property type="match status" value="1"/>
</dbReference>